<keyword evidence="1" id="KW-1133">Transmembrane helix</keyword>
<feature type="transmembrane region" description="Helical" evidence="1">
    <location>
        <begin position="45"/>
        <end position="69"/>
    </location>
</feature>
<dbReference type="Proteomes" id="UP000250557">
    <property type="component" value="Chromosome"/>
</dbReference>
<feature type="transmembrane region" description="Helical" evidence="1">
    <location>
        <begin position="190"/>
        <end position="209"/>
    </location>
</feature>
<evidence type="ECO:0000256" key="1">
    <source>
        <dbReference type="SAM" id="Phobius"/>
    </source>
</evidence>
<dbReference type="Proteomes" id="UP000663940">
    <property type="component" value="Chromosome"/>
</dbReference>
<keyword evidence="5" id="KW-1185">Reference proteome</keyword>
<gene>
    <name evidence="2" type="ORF">DIU31_011960</name>
    <name evidence="3" type="ORF">J3L21_15635</name>
</gene>
<sequence length="368" mass="42700">MTATPRSYWFAKFLECLYLLVAIYDCLMMMWGTLLYKLFSSFGDLSFAMIFTWIIIGIFILSVIYSIYWHQKSKKEGFNSEIRHAFLRGVMRYFLAFQVSAYGFAKILKTQFGHVYMRDNTPVGKLNGFDLTWNYFGHSYTFAVILGLLQIGGAIMLLFRRTTLLGTCMLLPIMLNIVLINAFYDIAAGAFMNSIIITIGLLYLLLLRWPDIKPILFKQVEIPSVRLSFAKPVLKLLVIGLSFYSIYRYVLAVPSSAFTGKWKIQQFIRNGKTVGENDWMNGAQNWCYIYIEDDGRISFCANPYVFEANRAWFGRYNYNAKQKIFNIHFDGGTNNDTTKVKISNYNGKQMQWDTKVYDDTLKLKLIKE</sequence>
<feature type="transmembrane region" description="Helical" evidence="1">
    <location>
        <begin position="229"/>
        <end position="247"/>
    </location>
</feature>
<feature type="transmembrane region" description="Helical" evidence="1">
    <location>
        <begin position="16"/>
        <end position="39"/>
    </location>
</feature>
<keyword evidence="1" id="KW-0472">Membrane</keyword>
<feature type="transmembrane region" description="Helical" evidence="1">
    <location>
        <begin position="140"/>
        <end position="159"/>
    </location>
</feature>
<proteinExistence type="predicted"/>
<keyword evidence="1" id="KW-0812">Transmembrane</keyword>
<protein>
    <recommendedName>
        <fullName evidence="6">DoxX family protein</fullName>
    </recommendedName>
</protein>
<accession>A0AAE6MIG2</accession>
<evidence type="ECO:0000313" key="5">
    <source>
        <dbReference type="Proteomes" id="UP000663940"/>
    </source>
</evidence>
<organism evidence="2 4">
    <name type="scientific">Mucilaginibacter rubeus</name>
    <dbReference type="NCBI Taxonomy" id="2027860"/>
    <lineage>
        <taxon>Bacteria</taxon>
        <taxon>Pseudomonadati</taxon>
        <taxon>Bacteroidota</taxon>
        <taxon>Sphingobacteriia</taxon>
        <taxon>Sphingobacteriales</taxon>
        <taxon>Sphingobacteriaceae</taxon>
        <taxon>Mucilaginibacter</taxon>
    </lineage>
</organism>
<evidence type="ECO:0000313" key="2">
    <source>
        <dbReference type="EMBL" id="QEM04189.1"/>
    </source>
</evidence>
<dbReference type="AlphaFoldDB" id="A0AAE6MIG2"/>
<feature type="transmembrane region" description="Helical" evidence="1">
    <location>
        <begin position="164"/>
        <end position="184"/>
    </location>
</feature>
<dbReference type="RefSeq" id="WP_112654946.1">
    <property type="nucleotide sequence ID" value="NZ_CP043451.1"/>
</dbReference>
<reference evidence="2 4" key="1">
    <citation type="submission" date="2019-08" db="EMBL/GenBank/DDBJ databases">
        <title>Comparative genome analysis confer to the adaptation heavy metal polluted environment.</title>
        <authorList>
            <person name="Li Y."/>
        </authorList>
    </citation>
    <scope>NUCLEOTIDE SEQUENCE [LARGE SCALE GENOMIC DNA]</scope>
    <source>
        <strain evidence="2 4">P2</strain>
    </source>
</reference>
<evidence type="ECO:0008006" key="6">
    <source>
        <dbReference type="Google" id="ProtNLM"/>
    </source>
</evidence>
<evidence type="ECO:0000313" key="3">
    <source>
        <dbReference type="EMBL" id="QTE53328.1"/>
    </source>
</evidence>
<dbReference type="EMBL" id="CP043451">
    <property type="protein sequence ID" value="QEM04189.1"/>
    <property type="molecule type" value="Genomic_DNA"/>
</dbReference>
<evidence type="ECO:0000313" key="4">
    <source>
        <dbReference type="Proteomes" id="UP000250557"/>
    </source>
</evidence>
<name>A0AAE6MIG2_9SPHI</name>
<dbReference type="EMBL" id="CP071880">
    <property type="protein sequence ID" value="QTE53328.1"/>
    <property type="molecule type" value="Genomic_DNA"/>
</dbReference>
<reference evidence="3 5" key="2">
    <citation type="submission" date="2021-03" db="EMBL/GenBank/DDBJ databases">
        <title>Mucilaginibacter strains isolated from gold and copper mining confer multi heavy-metal resistance.</title>
        <authorList>
            <person name="Li Y."/>
        </authorList>
    </citation>
    <scope>NUCLEOTIDE SEQUENCE [LARGE SCALE GENOMIC DNA]</scope>
    <source>
        <strain evidence="3 5">P2-4</strain>
    </source>
</reference>
<feature type="transmembrane region" description="Helical" evidence="1">
    <location>
        <begin position="90"/>
        <end position="108"/>
    </location>
</feature>